<dbReference type="GO" id="GO:0007155">
    <property type="term" value="P:cell adhesion"/>
    <property type="evidence" value="ECO:0007669"/>
    <property type="project" value="InterPro"/>
</dbReference>
<evidence type="ECO:0000256" key="5">
    <source>
        <dbReference type="RuleBase" id="RU362066"/>
    </source>
</evidence>
<comment type="similarity">
    <text evidence="1 5">Belongs to the FliD family.</text>
</comment>
<dbReference type="InterPro" id="IPR003481">
    <property type="entry name" value="FliD_N"/>
</dbReference>
<dbReference type="Pfam" id="PF02465">
    <property type="entry name" value="FliD_N"/>
    <property type="match status" value="1"/>
</dbReference>
<dbReference type="Proteomes" id="UP000078486">
    <property type="component" value="Unassembled WGS sequence"/>
</dbReference>
<evidence type="ECO:0000256" key="3">
    <source>
        <dbReference type="ARBA" id="ARBA00023054"/>
    </source>
</evidence>
<dbReference type="PANTHER" id="PTHR30288:SF0">
    <property type="entry name" value="FLAGELLAR HOOK-ASSOCIATED PROTEIN 2"/>
    <property type="match status" value="1"/>
</dbReference>
<proteinExistence type="inferred from homology"/>
<dbReference type="RefSeq" id="WP_068771336.1">
    <property type="nucleotide sequence ID" value="NZ_CP109796.1"/>
</dbReference>
<evidence type="ECO:0000259" key="6">
    <source>
        <dbReference type="Pfam" id="PF02465"/>
    </source>
</evidence>
<feature type="coiled-coil region" evidence="5">
    <location>
        <begin position="515"/>
        <end position="549"/>
    </location>
</feature>
<evidence type="ECO:0000256" key="4">
    <source>
        <dbReference type="ARBA" id="ARBA00023143"/>
    </source>
</evidence>
<gene>
    <name evidence="8" type="ORF">AW736_16175</name>
</gene>
<organism evidence="8 9">
    <name type="scientific">Termitidicoccus mucosus</name>
    <dbReference type="NCBI Taxonomy" id="1184151"/>
    <lineage>
        <taxon>Bacteria</taxon>
        <taxon>Pseudomonadati</taxon>
        <taxon>Verrucomicrobiota</taxon>
        <taxon>Opitutia</taxon>
        <taxon>Opitutales</taxon>
        <taxon>Opitutaceae</taxon>
        <taxon>Termitidicoccus</taxon>
    </lineage>
</organism>
<keyword evidence="8" id="KW-0966">Cell projection</keyword>
<keyword evidence="4 5" id="KW-0975">Bacterial flagellum</keyword>
<dbReference type="GO" id="GO:0071973">
    <property type="term" value="P:bacterial-type flagellum-dependent cell motility"/>
    <property type="evidence" value="ECO:0007669"/>
    <property type="project" value="TreeGrafter"/>
</dbReference>
<dbReference type="STRING" id="1184151.AW736_16175"/>
<evidence type="ECO:0000256" key="1">
    <source>
        <dbReference type="ARBA" id="ARBA00009764"/>
    </source>
</evidence>
<dbReference type="GO" id="GO:0009421">
    <property type="term" value="C:bacterial-type flagellum filament cap"/>
    <property type="evidence" value="ECO:0007669"/>
    <property type="project" value="InterPro"/>
</dbReference>
<dbReference type="InterPro" id="IPR040026">
    <property type="entry name" value="FliD"/>
</dbReference>
<sequence length="575" mass="58268">MASVKLSGLITGFDSAAFIDQMIELQRTPITTLESKQAQNSSKVSALNALGSYLTSLRTATAALKADGVFNARTGTVTNSSWKVSTGAGAATGDYTVKVTSLATAAKLSGATGISQGLSATADVSALTIATLPTASSVKAGTFTVNGAQVGVALTDSLQDVFDKISAATGGTVTASYDPATDGIALTSTDGSEIVLGAANDSSNFLSVAKLFSNGTDSVASTAALGRVSTTKTLASAGLADTAFSGSGTFTINGVEIAYDAANDSLSKLLARINASDAGVNAAYDAASDRVVLANKTTGDTGITINDDSGGILSALGLAPASAQLTRGANAVFSINGGPDITSTSNTFSETEHGIAGLSITATSAGEETVTVAADTATMRSTIEKFISAYNSLQTFIDNVTAISVSGDSVSTSVLSGNREVSGWASQLRSSVFGSISGLDGSIVQLEQLGIDFSGTSTQLSIKDSDKLDAALAGSSDDVAAFFSDSSAGFATRIDGLLNTYVGANNSSGLLKGMTDSLTTANKRIDEQIAKLEERLEKERARMEAAFTAMEVASSKYTQMQQQLINAFGNNSSDE</sequence>
<evidence type="ECO:0000313" key="8">
    <source>
        <dbReference type="EMBL" id="OAM88601.1"/>
    </source>
</evidence>
<comment type="caution">
    <text evidence="8">The sequence shown here is derived from an EMBL/GenBank/DDBJ whole genome shotgun (WGS) entry which is preliminary data.</text>
</comment>
<keyword evidence="8" id="KW-0969">Cilium</keyword>
<dbReference type="InterPro" id="IPR010809">
    <property type="entry name" value="FliD_C"/>
</dbReference>
<evidence type="ECO:0000313" key="9">
    <source>
        <dbReference type="Proteomes" id="UP000078486"/>
    </source>
</evidence>
<keyword evidence="9" id="KW-1185">Reference proteome</keyword>
<accession>A0A178IG78</accession>
<comment type="function">
    <text evidence="5">Required for morphogenesis and for the elongation of the flagellar filament by facilitating polymerization of the flagellin monomers at the tip of growing filament. Forms a capping structure, which prevents flagellin subunits (transported through the central channel of the flagellum) from leaking out without polymerization at the distal end.</text>
</comment>
<dbReference type="AlphaFoldDB" id="A0A178IG78"/>
<feature type="domain" description="Flagellar hook-associated protein 2 N-terminal" evidence="6">
    <location>
        <begin position="11"/>
        <end position="106"/>
    </location>
</feature>
<dbReference type="Gene3D" id="3.30.70.2120">
    <property type="match status" value="1"/>
</dbReference>
<keyword evidence="3 5" id="KW-0175">Coiled coil</keyword>
<dbReference type="EMBL" id="LRRQ01000126">
    <property type="protein sequence ID" value="OAM88601.1"/>
    <property type="molecule type" value="Genomic_DNA"/>
</dbReference>
<protein>
    <recommendedName>
        <fullName evidence="5">Flagellar hook-associated protein 2</fullName>
        <shortName evidence="5">HAP2</shortName>
    </recommendedName>
    <alternativeName>
        <fullName evidence="5">Flagellar cap protein</fullName>
    </alternativeName>
</protein>
<reference evidence="8 9" key="1">
    <citation type="submission" date="2016-01" db="EMBL/GenBank/DDBJ databases">
        <title>High potential of lignocellulose degradation of a new Verrucomicrobia species.</title>
        <authorList>
            <person name="Wang Y."/>
            <person name="Shi Y."/>
            <person name="Qiu Z."/>
            <person name="Liu S."/>
            <person name="Yang H."/>
        </authorList>
    </citation>
    <scope>NUCLEOTIDE SEQUENCE [LARGE SCALE GENOMIC DNA]</scope>
    <source>
        <strain evidence="8 9">TSB47</strain>
    </source>
</reference>
<evidence type="ECO:0000256" key="2">
    <source>
        <dbReference type="ARBA" id="ARBA00011255"/>
    </source>
</evidence>
<comment type="subcellular location">
    <subcellularLocation>
        <location evidence="5">Secreted</location>
    </subcellularLocation>
    <subcellularLocation>
        <location evidence="5">Bacterial flagellum</location>
    </subcellularLocation>
</comment>
<keyword evidence="8" id="KW-0282">Flagellum</keyword>
<name>A0A178IG78_9BACT</name>
<keyword evidence="5" id="KW-0964">Secreted</keyword>
<feature type="domain" description="Flagellar hook-associated protein 2 C-terminal" evidence="7">
    <location>
        <begin position="328"/>
        <end position="558"/>
    </location>
</feature>
<comment type="subunit">
    <text evidence="2 5">Homopentamer.</text>
</comment>
<dbReference type="GO" id="GO:0009424">
    <property type="term" value="C:bacterial-type flagellum hook"/>
    <property type="evidence" value="ECO:0007669"/>
    <property type="project" value="UniProtKB-UniRule"/>
</dbReference>
<evidence type="ECO:0000259" key="7">
    <source>
        <dbReference type="Pfam" id="PF07195"/>
    </source>
</evidence>
<dbReference type="Pfam" id="PF07195">
    <property type="entry name" value="FliD_C"/>
    <property type="match status" value="1"/>
</dbReference>
<dbReference type="GO" id="GO:0005576">
    <property type="term" value="C:extracellular region"/>
    <property type="evidence" value="ECO:0007669"/>
    <property type="project" value="UniProtKB-SubCell"/>
</dbReference>
<dbReference type="PANTHER" id="PTHR30288">
    <property type="entry name" value="FLAGELLAR CAP/ASSEMBLY PROTEIN FLID"/>
    <property type="match status" value="1"/>
</dbReference>
<dbReference type="OrthoDB" id="182781at2"/>